<dbReference type="SUPFAM" id="SSF51971">
    <property type="entry name" value="Nucleotide-binding domain"/>
    <property type="match status" value="1"/>
</dbReference>
<dbReference type="GO" id="GO:0051536">
    <property type="term" value="F:iron-sulfur cluster binding"/>
    <property type="evidence" value="ECO:0007669"/>
    <property type="project" value="InterPro"/>
</dbReference>
<dbReference type="InterPro" id="IPR009051">
    <property type="entry name" value="Helical_ferredxn"/>
</dbReference>
<reference evidence="2 3" key="1">
    <citation type="submission" date="2017-01" db="EMBL/GenBank/DDBJ databases">
        <authorList>
            <person name="Mah S.A."/>
            <person name="Swanson W.J."/>
            <person name="Moy G.W."/>
            <person name="Vacquier V.D."/>
        </authorList>
    </citation>
    <scope>NUCLEOTIDE SEQUENCE [LARGE SCALE GENOMIC DNA]</scope>
    <source>
        <strain evidence="2 3">DSM 11589</strain>
    </source>
</reference>
<dbReference type="PANTHER" id="PTHR42783:SF3">
    <property type="entry name" value="GLUTAMATE SYNTHASE [NADPH] SMALL CHAIN-RELATED"/>
    <property type="match status" value="1"/>
</dbReference>
<dbReference type="Pfam" id="PF14691">
    <property type="entry name" value="Fer4_20"/>
    <property type="match status" value="1"/>
</dbReference>
<name>A0A1N7MJ12_9PROT</name>
<evidence type="ECO:0000313" key="2">
    <source>
        <dbReference type="EMBL" id="SIS85941.1"/>
    </source>
</evidence>
<dbReference type="STRING" id="80876.SAMN05421779_104147"/>
<dbReference type="OrthoDB" id="9803192at2"/>
<dbReference type="InterPro" id="IPR036188">
    <property type="entry name" value="FAD/NAD-bd_sf"/>
</dbReference>
<dbReference type="Gene3D" id="3.50.50.60">
    <property type="entry name" value="FAD/NAD(P)-binding domain"/>
    <property type="match status" value="2"/>
</dbReference>
<dbReference type="SUPFAM" id="SSF46548">
    <property type="entry name" value="alpha-helical ferredoxin"/>
    <property type="match status" value="1"/>
</dbReference>
<dbReference type="Gene3D" id="1.10.1060.10">
    <property type="entry name" value="Alpha-helical ferredoxin"/>
    <property type="match status" value="1"/>
</dbReference>
<feature type="domain" description="4Fe-4S ferredoxin-type" evidence="1">
    <location>
        <begin position="19"/>
        <end position="49"/>
    </location>
</feature>
<dbReference type="GO" id="GO:0016491">
    <property type="term" value="F:oxidoreductase activity"/>
    <property type="evidence" value="ECO:0007669"/>
    <property type="project" value="InterPro"/>
</dbReference>
<dbReference type="PRINTS" id="PR00368">
    <property type="entry name" value="FADPNR"/>
</dbReference>
<protein>
    <submittedName>
        <fullName evidence="2">Glutamate synthase (NADPH/NADH) small chain</fullName>
    </submittedName>
</protein>
<accession>A0A1N7MJ12</accession>
<sequence>MNDSPLSVYQDLVPPMTDLQASAEANRCLFCYDAACTRACPTSIDIPGFIRGIATGNLTGAATTIFAENILGGTCGRVCPTETLCEQACVRTTAEDRPVAIGRLQRYATDAMITSGRQPFERAPATGKTVAVVGAGPAGLSCAHRLALLGHQVSLYDAKPKAGGLNEYGLAAYKMADDFAAREVAFVLGIGGITLYPEHRLGHEITLDGLRQTHDAVFLAIGLGGNNRLSIPGEDLSGVEDATAFIERLRQSPPSAPPAVPETVVVIGGGNTAIDAAIQAKRLGAAEVTLVYRRGREQMKATGWEQELALTSGVILRTFAEPRRMDGDGHVQTITFERTTLSDGRLTGTGSTLTLPADLVLKAVGQTLLTGALAGIAVQGGKIVVDDAAQTSIPGVYAGGDCIASGEDLTVQAVEDGKRAAHAIDATLRLSALTAA</sequence>
<dbReference type="InterPro" id="IPR028261">
    <property type="entry name" value="DPD_II"/>
</dbReference>
<proteinExistence type="predicted"/>
<dbReference type="RefSeq" id="WP_076400601.1">
    <property type="nucleotide sequence ID" value="NZ_FTOA01000004.1"/>
</dbReference>
<dbReference type="Pfam" id="PF07992">
    <property type="entry name" value="Pyr_redox_2"/>
    <property type="match status" value="1"/>
</dbReference>
<dbReference type="InterPro" id="IPR017896">
    <property type="entry name" value="4Fe4S_Fe-S-bd"/>
</dbReference>
<dbReference type="PROSITE" id="PS51379">
    <property type="entry name" value="4FE4S_FER_2"/>
    <property type="match status" value="1"/>
</dbReference>
<evidence type="ECO:0000259" key="1">
    <source>
        <dbReference type="PROSITE" id="PS51379"/>
    </source>
</evidence>
<evidence type="ECO:0000313" key="3">
    <source>
        <dbReference type="Proteomes" id="UP000185678"/>
    </source>
</evidence>
<dbReference type="PANTHER" id="PTHR42783">
    <property type="entry name" value="GLUTAMATE SYNTHASE [NADPH] SMALL CHAIN"/>
    <property type="match status" value="1"/>
</dbReference>
<keyword evidence="3" id="KW-1185">Reference proteome</keyword>
<dbReference type="AlphaFoldDB" id="A0A1N7MJ12"/>
<gene>
    <name evidence="2" type="ORF">SAMN05421779_104147</name>
</gene>
<dbReference type="Proteomes" id="UP000185678">
    <property type="component" value="Unassembled WGS sequence"/>
</dbReference>
<dbReference type="EMBL" id="FTOA01000004">
    <property type="protein sequence ID" value="SIS85941.1"/>
    <property type="molecule type" value="Genomic_DNA"/>
</dbReference>
<dbReference type="PRINTS" id="PR00469">
    <property type="entry name" value="PNDRDTASEII"/>
</dbReference>
<dbReference type="InterPro" id="IPR023753">
    <property type="entry name" value="FAD/NAD-binding_dom"/>
</dbReference>
<organism evidence="2 3">
    <name type="scientific">Insolitispirillum peregrinum</name>
    <dbReference type="NCBI Taxonomy" id="80876"/>
    <lineage>
        <taxon>Bacteria</taxon>
        <taxon>Pseudomonadati</taxon>
        <taxon>Pseudomonadota</taxon>
        <taxon>Alphaproteobacteria</taxon>
        <taxon>Rhodospirillales</taxon>
        <taxon>Novispirillaceae</taxon>
        <taxon>Insolitispirillum</taxon>
    </lineage>
</organism>